<organism evidence="2">
    <name type="scientific">Ananas comosus var. bracteatus</name>
    <name type="common">red pineapple</name>
    <dbReference type="NCBI Taxonomy" id="296719"/>
    <lineage>
        <taxon>Eukaryota</taxon>
        <taxon>Viridiplantae</taxon>
        <taxon>Streptophyta</taxon>
        <taxon>Embryophyta</taxon>
        <taxon>Tracheophyta</taxon>
        <taxon>Spermatophyta</taxon>
        <taxon>Magnoliopsida</taxon>
        <taxon>Liliopsida</taxon>
        <taxon>Poales</taxon>
        <taxon>Bromeliaceae</taxon>
        <taxon>Bromelioideae</taxon>
        <taxon>Ananas</taxon>
    </lineage>
</organism>
<dbReference type="EMBL" id="LR862150">
    <property type="protein sequence ID" value="CAD1832979.1"/>
    <property type="molecule type" value="Genomic_DNA"/>
</dbReference>
<evidence type="ECO:0000313" key="2">
    <source>
        <dbReference type="EMBL" id="CAD1832979.1"/>
    </source>
</evidence>
<gene>
    <name evidence="2" type="ORF">CB5_LOCUS16190</name>
</gene>
<feature type="region of interest" description="Disordered" evidence="1">
    <location>
        <begin position="53"/>
        <end position="82"/>
    </location>
</feature>
<feature type="compositionally biased region" description="Basic and acidic residues" evidence="1">
    <location>
        <begin position="60"/>
        <end position="73"/>
    </location>
</feature>
<name>A0A6V7PQ51_ANACO</name>
<sequence length="150" mass="16242">MRIRLRLEIDWFVECVNFGKSADLLSGTGPWQGGTGPIRLGCGDPWCNRPLAGGGPVSERVGEDGSSIRRASAEKSPNQVLEGSLRPEELKRRARTATSCFYHRGITKRWVVTIPKQSGSLLWFLAEVAAPLQPRSRGLSGVVVGAGRNG</sequence>
<proteinExistence type="predicted"/>
<dbReference type="AlphaFoldDB" id="A0A6V7PQ51"/>
<reference evidence="2" key="1">
    <citation type="submission" date="2020-07" db="EMBL/GenBank/DDBJ databases">
        <authorList>
            <person name="Lin J."/>
        </authorList>
    </citation>
    <scope>NUCLEOTIDE SEQUENCE</scope>
</reference>
<protein>
    <submittedName>
        <fullName evidence="2">Uncharacterized protein</fullName>
    </submittedName>
</protein>
<accession>A0A6V7PQ51</accession>
<evidence type="ECO:0000256" key="1">
    <source>
        <dbReference type="SAM" id="MobiDB-lite"/>
    </source>
</evidence>